<reference evidence="3" key="1">
    <citation type="journal article" date="2020" name="Nat. Commun.">
        <title>Large-scale genome sequencing of mycorrhizal fungi provides insights into the early evolution of symbiotic traits.</title>
        <authorList>
            <person name="Miyauchi S."/>
            <person name="Kiss E."/>
            <person name="Kuo A."/>
            <person name="Drula E."/>
            <person name="Kohler A."/>
            <person name="Sanchez-Garcia M."/>
            <person name="Morin E."/>
            <person name="Andreopoulos B."/>
            <person name="Barry K.W."/>
            <person name="Bonito G."/>
            <person name="Buee M."/>
            <person name="Carver A."/>
            <person name="Chen C."/>
            <person name="Cichocki N."/>
            <person name="Clum A."/>
            <person name="Culley D."/>
            <person name="Crous P.W."/>
            <person name="Fauchery L."/>
            <person name="Girlanda M."/>
            <person name="Hayes R.D."/>
            <person name="Keri Z."/>
            <person name="LaButti K."/>
            <person name="Lipzen A."/>
            <person name="Lombard V."/>
            <person name="Magnuson J."/>
            <person name="Maillard F."/>
            <person name="Murat C."/>
            <person name="Nolan M."/>
            <person name="Ohm R.A."/>
            <person name="Pangilinan J."/>
            <person name="Pereira M.F."/>
            <person name="Perotto S."/>
            <person name="Peter M."/>
            <person name="Pfister S."/>
            <person name="Riley R."/>
            <person name="Sitrit Y."/>
            <person name="Stielow J.B."/>
            <person name="Szollosi G."/>
            <person name="Zifcakova L."/>
            <person name="Stursova M."/>
            <person name="Spatafora J.W."/>
            <person name="Tedersoo L."/>
            <person name="Vaario L.M."/>
            <person name="Yamada A."/>
            <person name="Yan M."/>
            <person name="Wang P."/>
            <person name="Xu J."/>
            <person name="Bruns T."/>
            <person name="Baldrian P."/>
            <person name="Vilgalys R."/>
            <person name="Dunand C."/>
            <person name="Henrissat B."/>
            <person name="Grigoriev I.V."/>
            <person name="Hibbett D."/>
            <person name="Nagy L.G."/>
            <person name="Martin F.M."/>
        </authorList>
    </citation>
    <scope>NUCLEOTIDE SEQUENCE</scope>
    <source>
        <strain evidence="3">UH-Tt-Lm1</strain>
    </source>
</reference>
<organism evidence="3 4">
    <name type="scientific">Thelephora terrestris</name>
    <dbReference type="NCBI Taxonomy" id="56493"/>
    <lineage>
        <taxon>Eukaryota</taxon>
        <taxon>Fungi</taxon>
        <taxon>Dikarya</taxon>
        <taxon>Basidiomycota</taxon>
        <taxon>Agaricomycotina</taxon>
        <taxon>Agaricomycetes</taxon>
        <taxon>Thelephorales</taxon>
        <taxon>Thelephoraceae</taxon>
        <taxon>Thelephora</taxon>
    </lineage>
</organism>
<evidence type="ECO:0000313" key="2">
    <source>
        <dbReference type="EMBL" id="KAF9778392.1"/>
    </source>
</evidence>
<dbReference type="EMBL" id="WIUZ02000007">
    <property type="protein sequence ID" value="KAF9785356.1"/>
    <property type="molecule type" value="Genomic_DNA"/>
</dbReference>
<keyword evidence="4" id="KW-1185">Reference proteome</keyword>
<comment type="caution">
    <text evidence="3">The sequence shown here is derived from an EMBL/GenBank/DDBJ whole genome shotgun (WGS) entry which is preliminary data.</text>
</comment>
<protein>
    <submittedName>
        <fullName evidence="3">Uncharacterized protein</fullName>
    </submittedName>
</protein>
<dbReference type="Proteomes" id="UP000736335">
    <property type="component" value="Unassembled WGS sequence"/>
</dbReference>
<feature type="compositionally biased region" description="Low complexity" evidence="1">
    <location>
        <begin position="182"/>
        <end position="196"/>
    </location>
</feature>
<evidence type="ECO:0000313" key="4">
    <source>
        <dbReference type="Proteomes" id="UP000736335"/>
    </source>
</evidence>
<gene>
    <name evidence="3" type="ORF">BJ322DRAFT_1108801</name>
    <name evidence="2" type="ORF">BJ322DRAFT_1114208</name>
</gene>
<name>A0A9P6HEY4_9AGAM</name>
<reference evidence="3" key="2">
    <citation type="submission" date="2020-11" db="EMBL/GenBank/DDBJ databases">
        <authorList>
            <consortium name="DOE Joint Genome Institute"/>
            <person name="Kuo A."/>
            <person name="Miyauchi S."/>
            <person name="Kiss E."/>
            <person name="Drula E."/>
            <person name="Kohler A."/>
            <person name="Sanchez-Garcia M."/>
            <person name="Andreopoulos B."/>
            <person name="Barry K.W."/>
            <person name="Bonito G."/>
            <person name="Buee M."/>
            <person name="Carver A."/>
            <person name="Chen C."/>
            <person name="Cichocki N."/>
            <person name="Clum A."/>
            <person name="Culley D."/>
            <person name="Crous P.W."/>
            <person name="Fauchery L."/>
            <person name="Girlanda M."/>
            <person name="Hayes R."/>
            <person name="Keri Z."/>
            <person name="Labutti K."/>
            <person name="Lipzen A."/>
            <person name="Lombard V."/>
            <person name="Magnuson J."/>
            <person name="Maillard F."/>
            <person name="Morin E."/>
            <person name="Murat C."/>
            <person name="Nolan M."/>
            <person name="Ohm R."/>
            <person name="Pangilinan J."/>
            <person name="Pereira M."/>
            <person name="Perotto S."/>
            <person name="Peter M."/>
            <person name="Riley R."/>
            <person name="Sitrit Y."/>
            <person name="Stielow B."/>
            <person name="Szollosi G."/>
            <person name="Zifcakova L."/>
            <person name="Stursova M."/>
            <person name="Spatafora J.W."/>
            <person name="Tedersoo L."/>
            <person name="Vaario L.-M."/>
            <person name="Yamada A."/>
            <person name="Yan M."/>
            <person name="Wang P."/>
            <person name="Xu J."/>
            <person name="Bruns T."/>
            <person name="Baldrian P."/>
            <person name="Vilgalys R."/>
            <person name="Henrissat B."/>
            <person name="Grigoriev I.V."/>
            <person name="Hibbett D."/>
            <person name="Nagy L.G."/>
            <person name="Martin F.M."/>
        </authorList>
    </citation>
    <scope>NUCLEOTIDE SEQUENCE</scope>
    <source>
        <strain evidence="3">UH-Tt-Lm1</strain>
    </source>
</reference>
<evidence type="ECO:0000313" key="3">
    <source>
        <dbReference type="EMBL" id="KAF9785356.1"/>
    </source>
</evidence>
<feature type="region of interest" description="Disordered" evidence="1">
    <location>
        <begin position="182"/>
        <end position="240"/>
    </location>
</feature>
<feature type="compositionally biased region" description="Low complexity" evidence="1">
    <location>
        <begin position="218"/>
        <end position="228"/>
    </location>
</feature>
<proteinExistence type="predicted"/>
<dbReference type="EMBL" id="WIUZ02000023">
    <property type="protein sequence ID" value="KAF9778392.1"/>
    <property type="molecule type" value="Genomic_DNA"/>
</dbReference>
<evidence type="ECO:0000256" key="1">
    <source>
        <dbReference type="SAM" id="MobiDB-lite"/>
    </source>
</evidence>
<dbReference type="AlphaFoldDB" id="A0A9P6HEY4"/>
<accession>A0A9P6HEY4</accession>
<dbReference type="OrthoDB" id="2757264at2759"/>
<sequence>MQNSRTTGSPALFEARIALSSRATPVTPTPRRVRGGDDLLRSPISAREFSSKKSRRDDSIFSEYKAILRRATTLVTFEWDAQTSKGALVPIPYPLDENGSPVEPSHLPQFLQTHDWDRPSCFCVMRGSPRKAQFLVPTWRESASFDMMCLVCPESDCSYFVNVVELMSNYRDQVLSVRDAGASESDSATSSSGITAEAVPKKRKRNLRQRAPDVKGKSASLNVASSSSRPKSHPNDCPSAGVASTVSNLLSRHGVLQEQFYKAFRVCDYCRRIVCNETSQIDGHVCVIEVED</sequence>